<accession>A0A0F9LPF1</accession>
<organism evidence="1">
    <name type="scientific">marine sediment metagenome</name>
    <dbReference type="NCBI Taxonomy" id="412755"/>
    <lineage>
        <taxon>unclassified sequences</taxon>
        <taxon>metagenomes</taxon>
        <taxon>ecological metagenomes</taxon>
    </lineage>
</organism>
<feature type="non-terminal residue" evidence="1">
    <location>
        <position position="50"/>
    </location>
</feature>
<proteinExistence type="predicted"/>
<evidence type="ECO:0000313" key="1">
    <source>
        <dbReference type="EMBL" id="KKM66255.1"/>
    </source>
</evidence>
<sequence>MIYTDDKAKTRWCPFARYSDLGSGNRRRSGEPLGSTFCIASDCMAWRWAE</sequence>
<name>A0A0F9LPF1_9ZZZZ</name>
<reference evidence="1" key="1">
    <citation type="journal article" date="2015" name="Nature">
        <title>Complex archaea that bridge the gap between prokaryotes and eukaryotes.</title>
        <authorList>
            <person name="Spang A."/>
            <person name="Saw J.H."/>
            <person name="Jorgensen S.L."/>
            <person name="Zaremba-Niedzwiedzka K."/>
            <person name="Martijn J."/>
            <person name="Lind A.E."/>
            <person name="van Eijk R."/>
            <person name="Schleper C."/>
            <person name="Guy L."/>
            <person name="Ettema T.J."/>
        </authorList>
    </citation>
    <scope>NUCLEOTIDE SEQUENCE</scope>
</reference>
<dbReference type="AlphaFoldDB" id="A0A0F9LPF1"/>
<gene>
    <name evidence="1" type="ORF">LCGC14_1483120</name>
</gene>
<dbReference type="EMBL" id="LAZR01010570">
    <property type="protein sequence ID" value="KKM66255.1"/>
    <property type="molecule type" value="Genomic_DNA"/>
</dbReference>
<comment type="caution">
    <text evidence="1">The sequence shown here is derived from an EMBL/GenBank/DDBJ whole genome shotgun (WGS) entry which is preliminary data.</text>
</comment>
<protein>
    <submittedName>
        <fullName evidence="1">Uncharacterized protein</fullName>
    </submittedName>
</protein>